<dbReference type="VEuPathDB" id="FungiDB:AeMF1_006256"/>
<evidence type="ECO:0000313" key="7">
    <source>
        <dbReference type="Proteomes" id="UP000481153"/>
    </source>
</evidence>
<accession>A0A6G0XK66</accession>
<feature type="chain" id="PRO_5026185868" description="Crinkler effector protein N-terminal domain-containing protein" evidence="4">
    <location>
        <begin position="16"/>
        <end position="435"/>
    </location>
</feature>
<dbReference type="EMBL" id="VJMJ01000045">
    <property type="protein sequence ID" value="KAF0740733.1"/>
    <property type="molecule type" value="Genomic_DNA"/>
</dbReference>
<protein>
    <recommendedName>
        <fullName evidence="5">Crinkler effector protein N-terminal domain-containing protein</fullName>
    </recommendedName>
</protein>
<evidence type="ECO:0000259" key="5">
    <source>
        <dbReference type="Pfam" id="PF20147"/>
    </source>
</evidence>
<sequence>MVLLCCASVVGEVECVVVEIGYEEPVFTLKEKIKEMLGYPGLAKDLQLFLALENRQWLGAEAVESGELAETIKEILQREKRLASGVAIRTYFVGQEGDMKPVIALGQVHVLVAAPEYDTAKSMPHAKSDLHQLRESIVEGLESAKKRKKTDRTSWSCSKLSADQIKQLGYEPMFVSWPTVDDVSSERDYPAFKWNDDMSESNPTHVKRYKEYIAAVLEDTKFLSIKTDLNLGISVGKDHRFLKGKADLCIVPAESLTVNEIVMVIELKSGSREETLSAANFAQTVGYFLIANTHFTNGGHRPPPIGLLTNLNDAWCYLWVNPQGKIFYTSKKNNGEPLDRKTALYYMRKHCNFFDSCVQDPNTVLSDVSTAPRDPHVVFGAIPAGELEKYVIEYEDNMADVLETDEEIRFYQMSNRLRHTTAFEVPSEIPLFMYS</sequence>
<dbReference type="InterPro" id="IPR045379">
    <property type="entry name" value="Crinkler_N"/>
</dbReference>
<evidence type="ECO:0000256" key="1">
    <source>
        <dbReference type="ARBA" id="ARBA00004340"/>
    </source>
</evidence>
<dbReference type="Proteomes" id="UP000481153">
    <property type="component" value="Unassembled WGS sequence"/>
</dbReference>
<evidence type="ECO:0000256" key="2">
    <source>
        <dbReference type="ARBA" id="ARBA00004613"/>
    </source>
</evidence>
<proteinExistence type="predicted"/>
<comment type="caution">
    <text evidence="6">The sequence shown here is derived from an EMBL/GenBank/DDBJ whole genome shotgun (WGS) entry which is preliminary data.</text>
</comment>
<reference evidence="6 7" key="1">
    <citation type="submission" date="2019-07" db="EMBL/GenBank/DDBJ databases">
        <title>Genomics analysis of Aphanomyces spp. identifies a new class of oomycete effector associated with host adaptation.</title>
        <authorList>
            <person name="Gaulin E."/>
        </authorList>
    </citation>
    <scope>NUCLEOTIDE SEQUENCE [LARGE SCALE GENOMIC DNA]</scope>
    <source>
        <strain evidence="6 7">ATCC 201684</strain>
    </source>
</reference>
<dbReference type="Pfam" id="PF20147">
    <property type="entry name" value="Crinkler"/>
    <property type="match status" value="1"/>
</dbReference>
<evidence type="ECO:0000256" key="4">
    <source>
        <dbReference type="SAM" id="SignalP"/>
    </source>
</evidence>
<comment type="subcellular location">
    <subcellularLocation>
        <location evidence="1">Host cell</location>
    </subcellularLocation>
    <subcellularLocation>
        <location evidence="2">Secreted</location>
    </subcellularLocation>
</comment>
<dbReference type="GO" id="GO:0005576">
    <property type="term" value="C:extracellular region"/>
    <property type="evidence" value="ECO:0007669"/>
    <property type="project" value="UniProtKB-SubCell"/>
</dbReference>
<keyword evidence="3" id="KW-0964">Secreted</keyword>
<dbReference type="AlphaFoldDB" id="A0A6G0XK66"/>
<keyword evidence="7" id="KW-1185">Reference proteome</keyword>
<feature type="domain" description="Crinkler effector protein N-terminal" evidence="5">
    <location>
        <begin position="4"/>
        <end position="112"/>
    </location>
</feature>
<organism evidence="6 7">
    <name type="scientific">Aphanomyces euteiches</name>
    <dbReference type="NCBI Taxonomy" id="100861"/>
    <lineage>
        <taxon>Eukaryota</taxon>
        <taxon>Sar</taxon>
        <taxon>Stramenopiles</taxon>
        <taxon>Oomycota</taxon>
        <taxon>Saprolegniomycetes</taxon>
        <taxon>Saprolegniales</taxon>
        <taxon>Verrucalvaceae</taxon>
        <taxon>Aphanomyces</taxon>
    </lineage>
</organism>
<keyword evidence="4" id="KW-0732">Signal</keyword>
<evidence type="ECO:0000256" key="3">
    <source>
        <dbReference type="ARBA" id="ARBA00022525"/>
    </source>
</evidence>
<name>A0A6G0XK66_9STRA</name>
<evidence type="ECO:0000313" key="6">
    <source>
        <dbReference type="EMBL" id="KAF0740733.1"/>
    </source>
</evidence>
<dbReference type="GO" id="GO:0043657">
    <property type="term" value="C:host cell"/>
    <property type="evidence" value="ECO:0007669"/>
    <property type="project" value="UniProtKB-SubCell"/>
</dbReference>
<gene>
    <name evidence="6" type="ORF">Ae201684_003865</name>
</gene>
<feature type="signal peptide" evidence="4">
    <location>
        <begin position="1"/>
        <end position="15"/>
    </location>
</feature>